<evidence type="ECO:0000313" key="5">
    <source>
        <dbReference type="Proteomes" id="UP001293593"/>
    </source>
</evidence>
<dbReference type="PANTHER" id="PTHR45676:SF41">
    <property type="entry name" value="RING-H2 FINGER PROTEIN ATL66"/>
    <property type="match status" value="1"/>
</dbReference>
<evidence type="ECO:0000256" key="1">
    <source>
        <dbReference type="PROSITE-ProRule" id="PRU00175"/>
    </source>
</evidence>
<dbReference type="GO" id="GO:0008270">
    <property type="term" value="F:zinc ion binding"/>
    <property type="evidence" value="ECO:0007669"/>
    <property type="project" value="UniProtKB-KW"/>
</dbReference>
<dbReference type="PANTHER" id="PTHR45676">
    <property type="entry name" value="RING-H2 FINGER PROTEIN ATL51-RELATED"/>
    <property type="match status" value="1"/>
</dbReference>
<keyword evidence="2" id="KW-1133">Transmembrane helix</keyword>
<dbReference type="SUPFAM" id="SSF57850">
    <property type="entry name" value="RING/U-box"/>
    <property type="match status" value="1"/>
</dbReference>
<name>A0AAE1TJS7_9FABA</name>
<keyword evidence="5" id="KW-1185">Reference proteome</keyword>
<sequence length="212" mass="23892">MEADAPPFPRTTSCIAAMGTALLLLRLMCFIFTHFTIAVYVFTFYLTVIYWFRGHDLEDFDPEDDDEKAMKFLKAFLRAVKGNEERGRKEWKKVGGSIGCFGSEEMVELGYRECSICMDGFEKGGKCLVFPGCGHIFHCKCIARWLKMKKLTCPFCRSSVDGLNDNGTRVSELIALTSTMALIAARKAAQPIYIFNGTHRFVSTSWAQILTS</sequence>
<evidence type="ECO:0000313" key="4">
    <source>
        <dbReference type="EMBL" id="KAK4285950.1"/>
    </source>
</evidence>
<keyword evidence="1" id="KW-0863">Zinc-finger</keyword>
<dbReference type="InterPro" id="IPR001841">
    <property type="entry name" value="Znf_RING"/>
</dbReference>
<organism evidence="4 5">
    <name type="scientific">Acacia crassicarpa</name>
    <name type="common">northern wattle</name>
    <dbReference type="NCBI Taxonomy" id="499986"/>
    <lineage>
        <taxon>Eukaryota</taxon>
        <taxon>Viridiplantae</taxon>
        <taxon>Streptophyta</taxon>
        <taxon>Embryophyta</taxon>
        <taxon>Tracheophyta</taxon>
        <taxon>Spermatophyta</taxon>
        <taxon>Magnoliopsida</taxon>
        <taxon>eudicotyledons</taxon>
        <taxon>Gunneridae</taxon>
        <taxon>Pentapetalae</taxon>
        <taxon>rosids</taxon>
        <taxon>fabids</taxon>
        <taxon>Fabales</taxon>
        <taxon>Fabaceae</taxon>
        <taxon>Caesalpinioideae</taxon>
        <taxon>mimosoid clade</taxon>
        <taxon>Acacieae</taxon>
        <taxon>Acacia</taxon>
    </lineage>
</organism>
<dbReference type="PROSITE" id="PS50089">
    <property type="entry name" value="ZF_RING_2"/>
    <property type="match status" value="1"/>
</dbReference>
<proteinExistence type="predicted"/>
<dbReference type="CDD" id="cd16454">
    <property type="entry name" value="RING-H2_PA-TM-RING"/>
    <property type="match status" value="1"/>
</dbReference>
<reference evidence="4" key="1">
    <citation type="submission" date="2023-10" db="EMBL/GenBank/DDBJ databases">
        <title>Chromosome-level genome of the transformable northern wattle, Acacia crassicarpa.</title>
        <authorList>
            <person name="Massaro I."/>
            <person name="Sinha N.R."/>
            <person name="Poethig S."/>
            <person name="Leichty A.R."/>
        </authorList>
    </citation>
    <scope>NUCLEOTIDE SEQUENCE</scope>
    <source>
        <strain evidence="4">Acra3RX</strain>
        <tissue evidence="4">Leaf</tissue>
    </source>
</reference>
<dbReference type="EMBL" id="JAWXYG010000001">
    <property type="protein sequence ID" value="KAK4285950.1"/>
    <property type="molecule type" value="Genomic_DNA"/>
</dbReference>
<dbReference type="Gene3D" id="3.30.40.10">
    <property type="entry name" value="Zinc/RING finger domain, C3HC4 (zinc finger)"/>
    <property type="match status" value="1"/>
</dbReference>
<evidence type="ECO:0000256" key="2">
    <source>
        <dbReference type="SAM" id="Phobius"/>
    </source>
</evidence>
<dbReference type="InterPro" id="IPR013083">
    <property type="entry name" value="Znf_RING/FYVE/PHD"/>
</dbReference>
<keyword evidence="2" id="KW-0472">Membrane</keyword>
<dbReference type="Pfam" id="PF13639">
    <property type="entry name" value="zf-RING_2"/>
    <property type="match status" value="1"/>
</dbReference>
<keyword evidence="2" id="KW-0812">Transmembrane</keyword>
<dbReference type="AlphaFoldDB" id="A0AAE1TJS7"/>
<comment type="caution">
    <text evidence="4">The sequence shown here is derived from an EMBL/GenBank/DDBJ whole genome shotgun (WGS) entry which is preliminary data.</text>
</comment>
<feature type="transmembrane region" description="Helical" evidence="2">
    <location>
        <begin position="27"/>
        <end position="52"/>
    </location>
</feature>
<protein>
    <recommendedName>
        <fullName evidence="3">RING-type domain-containing protein</fullName>
    </recommendedName>
</protein>
<keyword evidence="1" id="KW-0479">Metal-binding</keyword>
<feature type="domain" description="RING-type" evidence="3">
    <location>
        <begin position="114"/>
        <end position="157"/>
    </location>
</feature>
<gene>
    <name evidence="4" type="ORF">QN277_002573</name>
</gene>
<accession>A0AAE1TJS7</accession>
<evidence type="ECO:0000259" key="3">
    <source>
        <dbReference type="PROSITE" id="PS50089"/>
    </source>
</evidence>
<dbReference type="SMART" id="SM00184">
    <property type="entry name" value="RING"/>
    <property type="match status" value="1"/>
</dbReference>
<dbReference type="Proteomes" id="UP001293593">
    <property type="component" value="Unassembled WGS sequence"/>
</dbReference>
<keyword evidence="1" id="KW-0862">Zinc</keyword>